<dbReference type="Gene3D" id="1.10.357.10">
    <property type="entry name" value="Tetracycline Repressor, domain 2"/>
    <property type="match status" value="1"/>
</dbReference>
<keyword evidence="1" id="KW-0678">Repressor</keyword>
<evidence type="ECO:0000256" key="4">
    <source>
        <dbReference type="ARBA" id="ARBA00023163"/>
    </source>
</evidence>
<dbReference type="PROSITE" id="PS50977">
    <property type="entry name" value="HTH_TETR_2"/>
    <property type="match status" value="1"/>
</dbReference>
<evidence type="ECO:0000259" key="6">
    <source>
        <dbReference type="PROSITE" id="PS50977"/>
    </source>
</evidence>
<dbReference type="InterPro" id="IPR009057">
    <property type="entry name" value="Homeodomain-like_sf"/>
</dbReference>
<evidence type="ECO:0000256" key="2">
    <source>
        <dbReference type="ARBA" id="ARBA00023015"/>
    </source>
</evidence>
<dbReference type="InterPro" id="IPR001647">
    <property type="entry name" value="HTH_TetR"/>
</dbReference>
<comment type="caution">
    <text evidence="7">The sequence shown here is derived from an EMBL/GenBank/DDBJ whole genome shotgun (WGS) entry which is preliminary data.</text>
</comment>
<evidence type="ECO:0000256" key="1">
    <source>
        <dbReference type="ARBA" id="ARBA00022491"/>
    </source>
</evidence>
<dbReference type="SUPFAM" id="SSF48498">
    <property type="entry name" value="Tetracyclin repressor-like, C-terminal domain"/>
    <property type="match status" value="1"/>
</dbReference>
<keyword evidence="3 5" id="KW-0238">DNA-binding</keyword>
<keyword evidence="4" id="KW-0804">Transcription</keyword>
<accession>K6X8A6</accession>
<proteinExistence type="predicted"/>
<dbReference type="Pfam" id="PF13977">
    <property type="entry name" value="TetR_C_6"/>
    <property type="match status" value="1"/>
</dbReference>
<dbReference type="InterPro" id="IPR039538">
    <property type="entry name" value="BetI_C"/>
</dbReference>
<evidence type="ECO:0000256" key="3">
    <source>
        <dbReference type="ARBA" id="ARBA00023125"/>
    </source>
</evidence>
<dbReference type="PANTHER" id="PTHR47506">
    <property type="entry name" value="TRANSCRIPTIONAL REGULATORY PROTEIN"/>
    <property type="match status" value="1"/>
</dbReference>
<dbReference type="Pfam" id="PF00440">
    <property type="entry name" value="TetR_N"/>
    <property type="match status" value="1"/>
</dbReference>
<dbReference type="RefSeq" id="WP_006591591.1">
    <property type="nucleotide sequence ID" value="NZ_BAHD01000015.1"/>
</dbReference>
<evidence type="ECO:0000313" key="8">
    <source>
        <dbReference type="Proteomes" id="UP000008366"/>
    </source>
</evidence>
<evidence type="ECO:0000313" key="7">
    <source>
        <dbReference type="EMBL" id="GAB95059.1"/>
    </source>
</evidence>
<keyword evidence="8" id="KW-1185">Reference proteome</keyword>
<reference evidence="7 8" key="1">
    <citation type="submission" date="2012-08" db="EMBL/GenBank/DDBJ databases">
        <title>Whole genome shotgun sequence of Kineosphaera limosa NBRC 100340.</title>
        <authorList>
            <person name="Yoshida I."/>
            <person name="Isaki S."/>
            <person name="Hosoyama A."/>
            <person name="Tsuchikane K."/>
            <person name="Katsumata H."/>
            <person name="Ando Y."/>
            <person name="Ohji S."/>
            <person name="Hamada M."/>
            <person name="Tamura T."/>
            <person name="Yamazoe A."/>
            <person name="Yamazaki S."/>
            <person name="Fujita N."/>
        </authorList>
    </citation>
    <scope>NUCLEOTIDE SEQUENCE [LARGE SCALE GENOMIC DNA]</scope>
    <source>
        <strain evidence="7 8">NBRC 100340</strain>
    </source>
</reference>
<feature type="domain" description="HTH tetR-type" evidence="6">
    <location>
        <begin position="2"/>
        <end position="62"/>
    </location>
</feature>
<name>K6X8A6_9MICO</name>
<feature type="DNA-binding region" description="H-T-H motif" evidence="5">
    <location>
        <begin position="25"/>
        <end position="44"/>
    </location>
</feature>
<dbReference type="InterPro" id="IPR036271">
    <property type="entry name" value="Tet_transcr_reg_TetR-rel_C_sf"/>
</dbReference>
<dbReference type="SUPFAM" id="SSF46689">
    <property type="entry name" value="Homeodomain-like"/>
    <property type="match status" value="1"/>
</dbReference>
<organism evidence="7 8">
    <name type="scientific">Kineosphaera limosa NBRC 100340</name>
    <dbReference type="NCBI Taxonomy" id="1184609"/>
    <lineage>
        <taxon>Bacteria</taxon>
        <taxon>Bacillati</taxon>
        <taxon>Actinomycetota</taxon>
        <taxon>Actinomycetes</taxon>
        <taxon>Micrococcales</taxon>
        <taxon>Dermatophilaceae</taxon>
        <taxon>Kineosphaera</taxon>
    </lineage>
</organism>
<dbReference type="PANTHER" id="PTHR47506:SF6">
    <property type="entry name" value="HTH-TYPE TRANSCRIPTIONAL REPRESSOR NEMR"/>
    <property type="match status" value="1"/>
</dbReference>
<dbReference type="PRINTS" id="PR00455">
    <property type="entry name" value="HTHTETR"/>
</dbReference>
<protein>
    <submittedName>
        <fullName evidence="7">Putative TetR family transcriptional regulator</fullName>
    </submittedName>
</protein>
<keyword evidence="2" id="KW-0805">Transcription regulation</keyword>
<dbReference type="EMBL" id="BAHD01000015">
    <property type="protein sequence ID" value="GAB95059.1"/>
    <property type="molecule type" value="Genomic_DNA"/>
</dbReference>
<gene>
    <name evidence="7" type="ORF">KILIM_015_01210</name>
</gene>
<sequence length="196" mass="20960">MQQRRAELADAALQVMRRDGAWTLTTRAVAKEAGVPHGSVHYAFSSKEAMLQAVVAADTEHAVNYFAQAGASGGSPEEVLSAAVKAYTDGVKADPQTELALQEVTLMAARDPGLHEILEESHVGYQSSVERLLIDLAERSGGEWDAPVSVIAQQLLGMVFGVAMSWLVIRDDSMLDTVLQDAARATAARLRTAPQS</sequence>
<dbReference type="Proteomes" id="UP000008366">
    <property type="component" value="Unassembled WGS sequence"/>
</dbReference>
<evidence type="ECO:0000256" key="5">
    <source>
        <dbReference type="PROSITE-ProRule" id="PRU00335"/>
    </source>
</evidence>
<dbReference type="GO" id="GO:0003677">
    <property type="term" value="F:DNA binding"/>
    <property type="evidence" value="ECO:0007669"/>
    <property type="project" value="UniProtKB-UniRule"/>
</dbReference>
<dbReference type="AlphaFoldDB" id="K6X8A6"/>
<dbReference type="eggNOG" id="COG1309">
    <property type="taxonomic scope" value="Bacteria"/>
</dbReference>